<organism evidence="2 3">
    <name type="scientific">Trypanosoma cruzi</name>
    <dbReference type="NCBI Taxonomy" id="5693"/>
    <lineage>
        <taxon>Eukaryota</taxon>
        <taxon>Discoba</taxon>
        <taxon>Euglenozoa</taxon>
        <taxon>Kinetoplastea</taxon>
        <taxon>Metakinetoplastina</taxon>
        <taxon>Trypanosomatida</taxon>
        <taxon>Trypanosomatidae</taxon>
        <taxon>Trypanosoma</taxon>
        <taxon>Schizotrypanum</taxon>
    </lineage>
</organism>
<evidence type="ECO:0000313" key="2">
    <source>
        <dbReference type="EMBL" id="PWU96513.1"/>
    </source>
</evidence>
<evidence type="ECO:0000313" key="3">
    <source>
        <dbReference type="Proteomes" id="UP000246078"/>
    </source>
</evidence>
<proteinExistence type="predicted"/>
<dbReference type="AlphaFoldDB" id="A0A2V2VQD4"/>
<evidence type="ECO:0000259" key="1">
    <source>
        <dbReference type="Pfam" id="PF07999"/>
    </source>
</evidence>
<dbReference type="Proteomes" id="UP000246078">
    <property type="component" value="Unassembled WGS sequence"/>
</dbReference>
<dbReference type="InterPro" id="IPR046836">
    <property type="entry name" value="RHS_C"/>
</dbReference>
<dbReference type="VEuPathDB" id="TriTrypDB:TcCL_Unassigned05340"/>
<comment type="caution">
    <text evidence="2">The sequence shown here is derived from an EMBL/GenBank/DDBJ whole genome shotgun (WGS) entry which is preliminary data.</text>
</comment>
<gene>
    <name evidence="2" type="ORF">C3747_254g24</name>
</gene>
<feature type="domain" description="Retrotransposon hot spot protein,C-terminal" evidence="1">
    <location>
        <begin position="1"/>
        <end position="150"/>
    </location>
</feature>
<dbReference type="VEuPathDB" id="TriTrypDB:C4B63_37g401"/>
<dbReference type="VEuPathDB" id="TriTrypDB:C3747_254g24"/>
<name>A0A2V2VQD4_TRYCR</name>
<reference evidence="2 3" key="1">
    <citation type="journal article" date="2018" name="Microb. Genom.">
        <title>Expanding an expanded genome: long-read sequencing of Trypanosoma cruzi.</title>
        <authorList>
            <person name="Berna L."/>
            <person name="Rodriguez M."/>
            <person name="Chiribao M.L."/>
            <person name="Parodi-Talice A."/>
            <person name="Pita S."/>
            <person name="Rijo G."/>
            <person name="Alvarez-Valin F."/>
            <person name="Robello C."/>
        </authorList>
    </citation>
    <scope>NUCLEOTIDE SEQUENCE [LARGE SCALE GENOMIC DNA]</scope>
    <source>
        <strain evidence="2 3">TCC</strain>
    </source>
</reference>
<dbReference type="EMBL" id="PRFC01000254">
    <property type="protein sequence ID" value="PWU96513.1"/>
    <property type="molecule type" value="Genomic_DNA"/>
</dbReference>
<sequence>MIVVSSLAVRNYGEWVRQVKAARIIVDCPDKNDVRAMSAWITRDETKEKQAEYWKEVEKHMYLLGPIPRHVFDEESFTERRGAVKFALELTNDVTVKEYFPRGGESPRYSEDPSHKPVKIVREIYEGGESLFDAPMCDYLKEQTLGRFRSAAEYSSL</sequence>
<protein>
    <submittedName>
        <fullName evidence="2">Putative retrotransposon hot spot protein (RHS)</fullName>
    </submittedName>
</protein>
<dbReference type="Pfam" id="PF07999">
    <property type="entry name" value="RHSP"/>
    <property type="match status" value="1"/>
</dbReference>
<accession>A0A2V2VQD4</accession>